<evidence type="ECO:0000259" key="11">
    <source>
        <dbReference type="PROSITE" id="PS50011"/>
    </source>
</evidence>
<dbReference type="SUPFAM" id="SSF56112">
    <property type="entry name" value="Protein kinase-like (PK-like)"/>
    <property type="match status" value="1"/>
</dbReference>
<evidence type="ECO:0000256" key="8">
    <source>
        <dbReference type="ARBA" id="ARBA00047899"/>
    </source>
</evidence>
<evidence type="ECO:0000256" key="4">
    <source>
        <dbReference type="ARBA" id="ARBA00022679"/>
    </source>
</evidence>
<evidence type="ECO:0000256" key="9">
    <source>
        <dbReference type="ARBA" id="ARBA00048679"/>
    </source>
</evidence>
<dbReference type="FunFam" id="1.10.510.10:FF:000499">
    <property type="entry name" value="Serine/threonine-protein kinase KIC1"/>
    <property type="match status" value="1"/>
</dbReference>
<dbReference type="PROSITE" id="PS00107">
    <property type="entry name" value="PROTEIN_KINASE_ATP"/>
    <property type="match status" value="1"/>
</dbReference>
<evidence type="ECO:0000256" key="2">
    <source>
        <dbReference type="ARBA" id="ARBA00012513"/>
    </source>
</evidence>
<sequence length="500" mass="56616">MISGAHSHFNNDGLLANHFCTLSPLINTCGSAQILKPRRWIFCTWSLFHTTLLKLQEKAAYKATKNPIIQANMADDPLTYYELQSCVGKGNFGDVYKSINKVTHEVFAIKIINMEETEEDINILIQEINLLSQLRSPYFTNYVKTFVRGTTMWIVMEYCGGGSCSELLKYLGKLNEQCVALIIRDTLKGLEYLHSQRKIHRDVKAANILLTEKGEVKLADFGVSSQIGVTQVKRDTFVGTPFWMAPEIITCKNGYNEKVDIWSLGITTIELATGSPPLSENNPMKVLFDIPDLPAPLLKGDNYSCNIKAFVAACLQKNPKLRPSCNILSQTPFVTKIRRSTSLVPLILKKQEKMREKNITPRSRIPLEKLVNMTNGAREDYWQLSTIRTRGRNLSRSPMSPITGELSASNAMTEETTPELDMPSKKLQLGYSDYLKYVILYALDKVRSRASTEVTKLDVDTLKATMEEFEKRQPGISCALVEEIFFRVRDQRLFTVHESN</sequence>
<accession>F2QMM4</accession>
<dbReference type="PANTHER" id="PTHR48012">
    <property type="entry name" value="STERILE20-LIKE KINASE, ISOFORM B-RELATED"/>
    <property type="match status" value="1"/>
</dbReference>
<evidence type="ECO:0000256" key="10">
    <source>
        <dbReference type="PROSITE-ProRule" id="PRU10141"/>
    </source>
</evidence>
<dbReference type="InterPro" id="IPR017441">
    <property type="entry name" value="Protein_kinase_ATP_BS"/>
</dbReference>
<reference evidence="12 13" key="3">
    <citation type="journal article" date="2016" name="FEMS Yeast Res.">
        <title>Curation of the genome annotation of Pichia pastoris (Komagataella phaffii) CBS7435 from gene level to protein function.</title>
        <authorList>
            <person name="Valli M."/>
            <person name="Tatto N.E."/>
            <person name="Peymann A."/>
            <person name="Gruber C."/>
            <person name="Landes N."/>
            <person name="Ekker H."/>
            <person name="Thallinger G.G."/>
            <person name="Mattanovich D."/>
            <person name="Gasser B."/>
            <person name="Graf A.B."/>
        </authorList>
    </citation>
    <scope>GENOME REANNOTATION</scope>
    <source>
        <strain evidence="12 13">ATCC 76273 / CBS 7435 / CECT 11047 / NRRL Y-11430 / Wegner 21-1</strain>
    </source>
</reference>
<dbReference type="InterPro" id="IPR000719">
    <property type="entry name" value="Prot_kinase_dom"/>
</dbReference>
<organism evidence="12 13">
    <name type="scientific">Komagataella phaffii (strain ATCC 76273 / CBS 7435 / CECT 11047 / NRRL Y-11430 / Wegner 21-1)</name>
    <name type="common">Yeast</name>
    <name type="synonym">Pichia pastoris</name>
    <dbReference type="NCBI Taxonomy" id="981350"/>
    <lineage>
        <taxon>Eukaryota</taxon>
        <taxon>Fungi</taxon>
        <taxon>Dikarya</taxon>
        <taxon>Ascomycota</taxon>
        <taxon>Saccharomycotina</taxon>
        <taxon>Pichiomycetes</taxon>
        <taxon>Pichiales</taxon>
        <taxon>Pichiaceae</taxon>
        <taxon>Komagataella</taxon>
    </lineage>
</organism>
<dbReference type="GO" id="GO:0004674">
    <property type="term" value="F:protein serine/threonine kinase activity"/>
    <property type="evidence" value="ECO:0007669"/>
    <property type="project" value="UniProtKB-KW"/>
</dbReference>
<keyword evidence="5 10" id="KW-0547">Nucleotide-binding</keyword>
<evidence type="ECO:0000256" key="6">
    <source>
        <dbReference type="ARBA" id="ARBA00022777"/>
    </source>
</evidence>
<dbReference type="SMART" id="SM00220">
    <property type="entry name" value="S_TKc"/>
    <property type="match status" value="1"/>
</dbReference>
<dbReference type="PROSITE" id="PS50011">
    <property type="entry name" value="PROTEIN_KINASE_DOM"/>
    <property type="match status" value="1"/>
</dbReference>
<dbReference type="Proteomes" id="UP000006853">
    <property type="component" value="Chromosome 1"/>
</dbReference>
<dbReference type="HOGENOM" id="CLU_000288_63_23_1"/>
<evidence type="ECO:0000256" key="1">
    <source>
        <dbReference type="ARBA" id="ARBA00008874"/>
    </source>
</evidence>
<keyword evidence="6" id="KW-0418">Kinase</keyword>
<keyword evidence="7 10" id="KW-0067">ATP-binding</keyword>
<dbReference type="InterPro" id="IPR011009">
    <property type="entry name" value="Kinase-like_dom_sf"/>
</dbReference>
<comment type="similarity">
    <text evidence="1">Belongs to the protein kinase superfamily. STE Ser/Thr protein kinase family. STE20 subfamily.</text>
</comment>
<feature type="binding site" evidence="10">
    <location>
        <position position="110"/>
    </location>
    <ligand>
        <name>ATP</name>
        <dbReference type="ChEBI" id="CHEBI:30616"/>
    </ligand>
</feature>
<feature type="domain" description="Protein kinase" evidence="11">
    <location>
        <begin position="81"/>
        <end position="334"/>
    </location>
</feature>
<evidence type="ECO:0000256" key="3">
    <source>
        <dbReference type="ARBA" id="ARBA00022527"/>
    </source>
</evidence>
<dbReference type="GO" id="GO:0005524">
    <property type="term" value="F:ATP binding"/>
    <property type="evidence" value="ECO:0007669"/>
    <property type="project" value="UniProtKB-UniRule"/>
</dbReference>
<dbReference type="GO" id="GO:0030447">
    <property type="term" value="P:filamentous growth"/>
    <property type="evidence" value="ECO:0007669"/>
    <property type="project" value="UniProtKB-ARBA"/>
</dbReference>
<evidence type="ECO:0000256" key="5">
    <source>
        <dbReference type="ARBA" id="ARBA00022741"/>
    </source>
</evidence>
<reference evidence="12 13" key="1">
    <citation type="journal article" date="2011" name="J. Biotechnol.">
        <title>High-quality genome sequence of Pichia pastoris CBS7435.</title>
        <authorList>
            <person name="Kuberl A."/>
            <person name="Schneider J."/>
            <person name="Thallinger G.G."/>
            <person name="Anderl I."/>
            <person name="Wibberg D."/>
            <person name="Hajek T."/>
            <person name="Jaenicke S."/>
            <person name="Brinkrolf K."/>
            <person name="Goesmann A."/>
            <person name="Szczepanowski R."/>
            <person name="Puhler A."/>
            <person name="Schwab H."/>
            <person name="Glieder A."/>
            <person name="Pichler H."/>
        </authorList>
    </citation>
    <scope>NUCLEOTIDE SEQUENCE [LARGE SCALE GENOMIC DNA]</scope>
    <source>
        <strain evidence="13">ATCC 76273 / CBS 7435 / CECT 11047 / NRRL Y-11430 / Wegner 21-1</strain>
    </source>
</reference>
<dbReference type="Pfam" id="PF00069">
    <property type="entry name" value="Pkinase"/>
    <property type="match status" value="1"/>
</dbReference>
<comment type="catalytic activity">
    <reaction evidence="8">
        <text>L-threonyl-[protein] + ATP = O-phospho-L-threonyl-[protein] + ADP + H(+)</text>
        <dbReference type="Rhea" id="RHEA:46608"/>
        <dbReference type="Rhea" id="RHEA-COMP:11060"/>
        <dbReference type="Rhea" id="RHEA-COMP:11605"/>
        <dbReference type="ChEBI" id="CHEBI:15378"/>
        <dbReference type="ChEBI" id="CHEBI:30013"/>
        <dbReference type="ChEBI" id="CHEBI:30616"/>
        <dbReference type="ChEBI" id="CHEBI:61977"/>
        <dbReference type="ChEBI" id="CHEBI:456216"/>
        <dbReference type="EC" id="2.7.11.1"/>
    </reaction>
</comment>
<dbReference type="AlphaFoldDB" id="F2QMM4"/>
<dbReference type="PANTHER" id="PTHR48012:SF10">
    <property type="entry name" value="FI20177P1"/>
    <property type="match status" value="1"/>
</dbReference>
<keyword evidence="13" id="KW-1185">Reference proteome</keyword>
<dbReference type="InterPro" id="IPR050629">
    <property type="entry name" value="STE20/SPS1-PAK"/>
</dbReference>
<evidence type="ECO:0000256" key="7">
    <source>
        <dbReference type="ARBA" id="ARBA00022840"/>
    </source>
</evidence>
<dbReference type="Gene3D" id="1.10.510.10">
    <property type="entry name" value="Transferase(Phosphotransferase) domain 1"/>
    <property type="match status" value="1"/>
</dbReference>
<name>F2QMM4_KOMPC</name>
<keyword evidence="3" id="KW-0723">Serine/threonine-protein kinase</keyword>
<evidence type="ECO:0000313" key="12">
    <source>
        <dbReference type="EMBL" id="CCA36829.1"/>
    </source>
</evidence>
<dbReference type="EMBL" id="FR839628">
    <property type="protein sequence ID" value="CCA36829.1"/>
    <property type="molecule type" value="Genomic_DNA"/>
</dbReference>
<keyword evidence="4" id="KW-0808">Transferase</keyword>
<protein>
    <recommendedName>
        <fullName evidence="2">non-specific serine/threonine protein kinase</fullName>
        <ecNumber evidence="2">2.7.11.1</ecNumber>
    </recommendedName>
</protein>
<comment type="catalytic activity">
    <reaction evidence="9">
        <text>L-seryl-[protein] + ATP = O-phospho-L-seryl-[protein] + ADP + H(+)</text>
        <dbReference type="Rhea" id="RHEA:17989"/>
        <dbReference type="Rhea" id="RHEA-COMP:9863"/>
        <dbReference type="Rhea" id="RHEA-COMP:11604"/>
        <dbReference type="ChEBI" id="CHEBI:15378"/>
        <dbReference type="ChEBI" id="CHEBI:29999"/>
        <dbReference type="ChEBI" id="CHEBI:30616"/>
        <dbReference type="ChEBI" id="CHEBI:83421"/>
        <dbReference type="ChEBI" id="CHEBI:456216"/>
        <dbReference type="EC" id="2.7.11.1"/>
    </reaction>
</comment>
<dbReference type="EC" id="2.7.11.1" evidence="2"/>
<dbReference type="GO" id="GO:0005737">
    <property type="term" value="C:cytoplasm"/>
    <property type="evidence" value="ECO:0007669"/>
    <property type="project" value="TreeGrafter"/>
</dbReference>
<proteinExistence type="inferred from homology"/>
<reference key="2">
    <citation type="submission" date="2011-04" db="EMBL/GenBank/DDBJ databases">
        <title>High-quality genome sequence of Pichia pastoris CBS 7435.</title>
        <authorList>
            <person name="Kueberl A."/>
            <person name="Schneider J."/>
            <person name="Thallinger G.G."/>
            <person name="Anderl I."/>
            <person name="Wibberg D."/>
            <person name="Hajek T."/>
            <person name="Jaenicke S."/>
            <person name="Brinkrolf K."/>
            <person name="Goesmann A."/>
            <person name="Szczepanowski R."/>
            <person name="Puehler A."/>
            <person name="Schwab H."/>
            <person name="Glieder A."/>
            <person name="Pichler H."/>
        </authorList>
    </citation>
    <scope>NUCLEOTIDE SEQUENCE</scope>
    <source>
        <strain>CBS 7435</strain>
    </source>
</reference>
<evidence type="ECO:0000313" key="13">
    <source>
        <dbReference type="Proteomes" id="UP000006853"/>
    </source>
</evidence>
<gene>
    <name evidence="12" type="primary">SPS1-1</name>
    <name evidence="12" type="ordered locus">PP7435_Chr1-0684</name>
</gene>